<keyword evidence="1" id="KW-0812">Transmembrane</keyword>
<evidence type="ECO:0000313" key="2">
    <source>
        <dbReference type="EMBL" id="GEN79623.1"/>
    </source>
</evidence>
<evidence type="ECO:0000313" key="3">
    <source>
        <dbReference type="Proteomes" id="UP000321484"/>
    </source>
</evidence>
<feature type="transmembrane region" description="Helical" evidence="1">
    <location>
        <begin position="167"/>
        <end position="186"/>
    </location>
</feature>
<gene>
    <name evidence="2" type="ORF">AFE02nite_13570</name>
</gene>
<dbReference type="RefSeq" id="WP_146819324.1">
    <property type="nucleotide sequence ID" value="NZ_BJYK01000002.1"/>
</dbReference>
<protein>
    <recommendedName>
        <fullName evidence="4">Integral membrane protein</fullName>
    </recommendedName>
</protein>
<feature type="transmembrane region" description="Helical" evidence="1">
    <location>
        <begin position="364"/>
        <end position="383"/>
    </location>
</feature>
<dbReference type="Proteomes" id="UP000321484">
    <property type="component" value="Unassembled WGS sequence"/>
</dbReference>
<feature type="transmembrane region" description="Helical" evidence="1">
    <location>
        <begin position="254"/>
        <end position="274"/>
    </location>
</feature>
<feature type="transmembrane region" description="Helical" evidence="1">
    <location>
        <begin position="310"/>
        <end position="331"/>
    </location>
</feature>
<feature type="transmembrane region" description="Helical" evidence="1">
    <location>
        <begin position="343"/>
        <end position="358"/>
    </location>
</feature>
<dbReference type="AlphaFoldDB" id="A0A511YWN2"/>
<dbReference type="OrthoDB" id="151635at2"/>
<sequence length="421" mass="44455">MSPADVGGVRARVRRRSVAGPGWPHAWWARVLLVWLGARALSALTFLVVARTQEATPWTDAAPSYAQYTGLMWDASWYRQVAEAGYPAGLPHGPDGQVTQSAWAFFPLFPMLARGLMSLTGGSWEVVAPTLALLLGTAAALVVHQVLAAAVERGPLAGTDVGRRLPLAGVAVLGLIGAAPVLQVAYTESLALLVLAGVLWCLVERQYLLAAVLAPVLGLTRAVALPVVVAVAAHAVARHRAARADGVAPRPGEWLAMAALAGTAGLSGFLWPLLVGLRTGSLDAYTQVQSAWRGRGEVVPLLPWVDVARYFAGAWWLPALVVVVGLGVLVVATRPLRLLGPELWGWTAGYLAYLLVAIEPGTSLVRFLVLAFPIAAVLALLALRAARWRAALAVLLVVAALSQVAWVATVWRLVPPSGWPP</sequence>
<reference evidence="2 3" key="1">
    <citation type="submission" date="2019-07" db="EMBL/GenBank/DDBJ databases">
        <title>Whole genome shotgun sequence of Actinotalea fermentans NBRC 105374.</title>
        <authorList>
            <person name="Hosoyama A."/>
            <person name="Uohara A."/>
            <person name="Ohji S."/>
            <person name="Ichikawa N."/>
        </authorList>
    </citation>
    <scope>NUCLEOTIDE SEQUENCE [LARGE SCALE GENOMIC DNA]</scope>
    <source>
        <strain evidence="2 3">NBRC 105374</strain>
    </source>
</reference>
<evidence type="ECO:0008006" key="4">
    <source>
        <dbReference type="Google" id="ProtNLM"/>
    </source>
</evidence>
<proteinExistence type="predicted"/>
<accession>A0A511YWN2</accession>
<feature type="transmembrane region" description="Helical" evidence="1">
    <location>
        <begin position="27"/>
        <end position="49"/>
    </location>
</feature>
<feature type="transmembrane region" description="Helical" evidence="1">
    <location>
        <begin position="206"/>
        <end position="233"/>
    </location>
</feature>
<evidence type="ECO:0000256" key="1">
    <source>
        <dbReference type="SAM" id="Phobius"/>
    </source>
</evidence>
<comment type="caution">
    <text evidence="2">The sequence shown here is derived from an EMBL/GenBank/DDBJ whole genome shotgun (WGS) entry which is preliminary data.</text>
</comment>
<feature type="transmembrane region" description="Helical" evidence="1">
    <location>
        <begin position="390"/>
        <end position="414"/>
    </location>
</feature>
<dbReference type="EMBL" id="BJYK01000002">
    <property type="protein sequence ID" value="GEN79623.1"/>
    <property type="molecule type" value="Genomic_DNA"/>
</dbReference>
<name>A0A511YWN2_9CELL</name>
<keyword evidence="1" id="KW-0472">Membrane</keyword>
<keyword evidence="1" id="KW-1133">Transmembrane helix</keyword>
<keyword evidence="3" id="KW-1185">Reference proteome</keyword>
<organism evidence="2 3">
    <name type="scientific">Actinotalea fermentans</name>
    <dbReference type="NCBI Taxonomy" id="43671"/>
    <lineage>
        <taxon>Bacteria</taxon>
        <taxon>Bacillati</taxon>
        <taxon>Actinomycetota</taxon>
        <taxon>Actinomycetes</taxon>
        <taxon>Micrococcales</taxon>
        <taxon>Cellulomonadaceae</taxon>
        <taxon>Actinotalea</taxon>
    </lineage>
</organism>